<evidence type="ECO:0000313" key="2">
    <source>
        <dbReference type="Proteomes" id="UP001596053"/>
    </source>
</evidence>
<dbReference type="EMBL" id="JBHSLW010000067">
    <property type="protein sequence ID" value="MFC5423260.1"/>
    <property type="molecule type" value="Genomic_DNA"/>
</dbReference>
<dbReference type="Proteomes" id="UP001596053">
    <property type="component" value="Unassembled WGS sequence"/>
</dbReference>
<name>A0ABW0J159_9HYPH</name>
<keyword evidence="2" id="KW-1185">Reference proteome</keyword>
<organism evidence="1 2">
    <name type="scientific">Bosea eneae</name>
    <dbReference type="NCBI Taxonomy" id="151454"/>
    <lineage>
        <taxon>Bacteria</taxon>
        <taxon>Pseudomonadati</taxon>
        <taxon>Pseudomonadota</taxon>
        <taxon>Alphaproteobacteria</taxon>
        <taxon>Hyphomicrobiales</taxon>
        <taxon>Boseaceae</taxon>
        <taxon>Bosea</taxon>
    </lineage>
</organism>
<gene>
    <name evidence="1" type="ORF">ACFPOB_27320</name>
</gene>
<proteinExistence type="predicted"/>
<comment type="caution">
    <text evidence="1">The sequence shown here is derived from an EMBL/GenBank/DDBJ whole genome shotgun (WGS) entry which is preliminary data.</text>
</comment>
<accession>A0ABW0J159</accession>
<sequence length="151" mass="16894">MASQVPYASATSGAAAREEITKLLRRMGCESVGFMERFQDKTVLLAFEHRGRQIQFEASARGWAAWFLKENPWNSRMRRTKPQHEAAALDQGLIAVNSILRDWVKGQVTAVECGLMPVEAVFLAHMVTNDGRTVIQRLDETKLLPPPKDAA</sequence>
<protein>
    <submittedName>
        <fullName evidence="1">Uncharacterized protein</fullName>
    </submittedName>
</protein>
<evidence type="ECO:0000313" key="1">
    <source>
        <dbReference type="EMBL" id="MFC5423260.1"/>
    </source>
</evidence>
<dbReference type="RefSeq" id="WP_377801425.1">
    <property type="nucleotide sequence ID" value="NZ_JBHSLW010000067.1"/>
</dbReference>
<reference evidence="2" key="1">
    <citation type="journal article" date="2019" name="Int. J. Syst. Evol. Microbiol.">
        <title>The Global Catalogue of Microorganisms (GCM) 10K type strain sequencing project: providing services to taxonomists for standard genome sequencing and annotation.</title>
        <authorList>
            <consortium name="The Broad Institute Genomics Platform"/>
            <consortium name="The Broad Institute Genome Sequencing Center for Infectious Disease"/>
            <person name="Wu L."/>
            <person name="Ma J."/>
        </authorList>
    </citation>
    <scope>NUCLEOTIDE SEQUENCE [LARGE SCALE GENOMIC DNA]</scope>
    <source>
        <strain evidence="2">NCAIM B.01391</strain>
    </source>
</reference>